<reference evidence="2 3" key="1">
    <citation type="journal article" date="2010" name="Nature">
        <title>The Ectocarpus genome and the independent evolution of multicellularity in brown algae.</title>
        <authorList>
            <person name="Cock J.M."/>
            <person name="Sterck L."/>
            <person name="Rouze P."/>
            <person name="Scornet D."/>
            <person name="Allen A.E."/>
            <person name="Amoutzias G."/>
            <person name="Anthouard V."/>
            <person name="Artiguenave F."/>
            <person name="Aury J.M."/>
            <person name="Badger J.H."/>
            <person name="Beszteri B."/>
            <person name="Billiau K."/>
            <person name="Bonnet E."/>
            <person name="Bothwell J.H."/>
            <person name="Bowler C."/>
            <person name="Boyen C."/>
            <person name="Brownlee C."/>
            <person name="Carrano C.J."/>
            <person name="Charrier B."/>
            <person name="Cho G.Y."/>
            <person name="Coelho S.M."/>
            <person name="Collen J."/>
            <person name="Corre E."/>
            <person name="Da Silva C."/>
            <person name="Delage L."/>
            <person name="Delaroque N."/>
            <person name="Dittami S.M."/>
            <person name="Doulbeau S."/>
            <person name="Elias M."/>
            <person name="Farnham G."/>
            <person name="Gachon C.M."/>
            <person name="Gschloessl B."/>
            <person name="Heesch S."/>
            <person name="Jabbari K."/>
            <person name="Jubin C."/>
            <person name="Kawai H."/>
            <person name="Kimura K."/>
            <person name="Kloareg B."/>
            <person name="Kupper F.C."/>
            <person name="Lang D."/>
            <person name="Le Bail A."/>
            <person name="Leblanc C."/>
            <person name="Lerouge P."/>
            <person name="Lohr M."/>
            <person name="Lopez P.J."/>
            <person name="Martens C."/>
            <person name="Maumus F."/>
            <person name="Michel G."/>
            <person name="Miranda-Saavedra D."/>
            <person name="Morales J."/>
            <person name="Moreau H."/>
            <person name="Motomura T."/>
            <person name="Nagasato C."/>
            <person name="Napoli C.A."/>
            <person name="Nelson D.R."/>
            <person name="Nyvall-Collen P."/>
            <person name="Peters A.F."/>
            <person name="Pommier C."/>
            <person name="Potin P."/>
            <person name="Poulain J."/>
            <person name="Quesneville H."/>
            <person name="Read B."/>
            <person name="Rensing S.A."/>
            <person name="Ritter A."/>
            <person name="Rousvoal S."/>
            <person name="Samanta M."/>
            <person name="Samson G."/>
            <person name="Schroeder D.C."/>
            <person name="Segurens B."/>
            <person name="Strittmatter M."/>
            <person name="Tonon T."/>
            <person name="Tregear J.W."/>
            <person name="Valentin K."/>
            <person name="von Dassow P."/>
            <person name="Yamagishi T."/>
            <person name="Van de Peer Y."/>
            <person name="Wincker P."/>
        </authorList>
    </citation>
    <scope>NUCLEOTIDE SEQUENCE [LARGE SCALE GENOMIC DNA]</scope>
    <source>
        <strain evidence="3">Ec32 / CCAP1310/4</strain>
    </source>
</reference>
<dbReference type="EMBL" id="FN649741">
    <property type="protein sequence ID" value="CBN80345.1"/>
    <property type="molecule type" value="Genomic_DNA"/>
</dbReference>
<protein>
    <submittedName>
        <fullName evidence="2">EsV-1-41</fullName>
    </submittedName>
</protein>
<evidence type="ECO:0000256" key="1">
    <source>
        <dbReference type="SAM" id="MobiDB-lite"/>
    </source>
</evidence>
<name>D8LP74_ECTSI</name>
<feature type="compositionally biased region" description="Basic and acidic residues" evidence="1">
    <location>
        <begin position="133"/>
        <end position="144"/>
    </location>
</feature>
<dbReference type="Proteomes" id="UP000002630">
    <property type="component" value="Linkage Group LG16"/>
</dbReference>
<organism evidence="2 3">
    <name type="scientific">Ectocarpus siliculosus</name>
    <name type="common">Brown alga</name>
    <name type="synonym">Conferva siliculosa</name>
    <dbReference type="NCBI Taxonomy" id="2880"/>
    <lineage>
        <taxon>Eukaryota</taxon>
        <taxon>Sar</taxon>
        <taxon>Stramenopiles</taxon>
        <taxon>Ochrophyta</taxon>
        <taxon>PX clade</taxon>
        <taxon>Phaeophyceae</taxon>
        <taxon>Ectocarpales</taxon>
        <taxon>Ectocarpaceae</taxon>
        <taxon>Ectocarpus</taxon>
    </lineage>
</organism>
<feature type="region of interest" description="Disordered" evidence="1">
    <location>
        <begin position="129"/>
        <end position="152"/>
    </location>
</feature>
<evidence type="ECO:0000313" key="3">
    <source>
        <dbReference type="Proteomes" id="UP000002630"/>
    </source>
</evidence>
<dbReference type="AlphaFoldDB" id="D8LP74"/>
<dbReference type="EMBL" id="FN648730">
    <property type="protein sequence ID" value="CBN80345.1"/>
    <property type="molecule type" value="Genomic_DNA"/>
</dbReference>
<evidence type="ECO:0000313" key="2">
    <source>
        <dbReference type="EMBL" id="CBN80345.1"/>
    </source>
</evidence>
<sequence>MNDNTLGKNIYTSLCETPAHSSDVGEPNINMARCPFYEKPVDEIQSTQSAKYAKRSQRHRSTAQSRLGDMTVGDIRYCFQQLRNAGKDLSPDMMLYNGQSAGEFALKYLRETSTATRKRRKSLSVVARRSVANKKDSGGRRGKDNALSMDGCTSRRAPGLNVLEF</sequence>
<gene>
    <name evidence="2" type="ORF">Esi_0052_0213</name>
</gene>
<accession>D8LP74</accession>
<proteinExistence type="predicted"/>
<dbReference type="OrthoDB" id="232356at2759"/>
<dbReference type="InParanoid" id="D8LP74"/>
<keyword evidence="3" id="KW-1185">Reference proteome</keyword>